<name>A0AA38P219_9AGAR</name>
<sequence length="142" mass="15614">MRSSVMSLALFLVMSMFMVTTRALPAGTPNTPSDSATVTFFYDSTALTVQQREYAGAGTEWAQQQKEAWGDLPPFKIATSRDHFADTTHGVYTVKSKICPSSEDCDSDHSVGATRDRQCIGGPRLVQAVDLERLEREATRCT</sequence>
<dbReference type="Proteomes" id="UP001163846">
    <property type="component" value="Unassembled WGS sequence"/>
</dbReference>
<protein>
    <submittedName>
        <fullName evidence="2">Uncharacterized protein</fullName>
    </submittedName>
</protein>
<dbReference type="EMBL" id="MU806498">
    <property type="protein sequence ID" value="KAJ3834681.1"/>
    <property type="molecule type" value="Genomic_DNA"/>
</dbReference>
<reference evidence="2" key="1">
    <citation type="submission" date="2022-08" db="EMBL/GenBank/DDBJ databases">
        <authorList>
            <consortium name="DOE Joint Genome Institute"/>
            <person name="Min B."/>
            <person name="Riley R."/>
            <person name="Sierra-Patev S."/>
            <person name="Naranjo-Ortiz M."/>
            <person name="Looney B."/>
            <person name="Konkel Z."/>
            <person name="Slot J.C."/>
            <person name="Sakamoto Y."/>
            <person name="Steenwyk J.L."/>
            <person name="Rokas A."/>
            <person name="Carro J."/>
            <person name="Camarero S."/>
            <person name="Ferreira P."/>
            <person name="Molpeceres G."/>
            <person name="Ruiz-Duenas F.J."/>
            <person name="Serrano A."/>
            <person name="Henrissat B."/>
            <person name="Drula E."/>
            <person name="Hughes K.W."/>
            <person name="Mata J.L."/>
            <person name="Ishikawa N.K."/>
            <person name="Vargas-Isla R."/>
            <person name="Ushijima S."/>
            <person name="Smith C.A."/>
            <person name="Ahrendt S."/>
            <person name="Andreopoulos W."/>
            <person name="He G."/>
            <person name="Labutti K."/>
            <person name="Lipzen A."/>
            <person name="Ng V."/>
            <person name="Sandor L."/>
            <person name="Barry K."/>
            <person name="Martinez A.T."/>
            <person name="Xiao Y."/>
            <person name="Gibbons J.G."/>
            <person name="Terashima K."/>
            <person name="Hibbett D.S."/>
            <person name="Grigoriev I.V."/>
        </authorList>
    </citation>
    <scope>NUCLEOTIDE SEQUENCE</scope>
    <source>
        <strain evidence="2">TFB9207</strain>
    </source>
</reference>
<evidence type="ECO:0000313" key="3">
    <source>
        <dbReference type="Proteomes" id="UP001163846"/>
    </source>
</evidence>
<organism evidence="2 3">
    <name type="scientific">Lentinula raphanica</name>
    <dbReference type="NCBI Taxonomy" id="153919"/>
    <lineage>
        <taxon>Eukaryota</taxon>
        <taxon>Fungi</taxon>
        <taxon>Dikarya</taxon>
        <taxon>Basidiomycota</taxon>
        <taxon>Agaricomycotina</taxon>
        <taxon>Agaricomycetes</taxon>
        <taxon>Agaricomycetidae</taxon>
        <taxon>Agaricales</taxon>
        <taxon>Marasmiineae</taxon>
        <taxon>Omphalotaceae</taxon>
        <taxon>Lentinula</taxon>
    </lineage>
</organism>
<dbReference type="AlphaFoldDB" id="A0AA38P219"/>
<keyword evidence="1" id="KW-0732">Signal</keyword>
<feature type="signal peptide" evidence="1">
    <location>
        <begin position="1"/>
        <end position="23"/>
    </location>
</feature>
<accession>A0AA38P219</accession>
<proteinExistence type="predicted"/>
<comment type="caution">
    <text evidence="2">The sequence shown here is derived from an EMBL/GenBank/DDBJ whole genome shotgun (WGS) entry which is preliminary data.</text>
</comment>
<keyword evidence="3" id="KW-1185">Reference proteome</keyword>
<evidence type="ECO:0000256" key="1">
    <source>
        <dbReference type="SAM" id="SignalP"/>
    </source>
</evidence>
<feature type="chain" id="PRO_5041312069" evidence="1">
    <location>
        <begin position="24"/>
        <end position="142"/>
    </location>
</feature>
<evidence type="ECO:0000313" key="2">
    <source>
        <dbReference type="EMBL" id="KAJ3834681.1"/>
    </source>
</evidence>
<gene>
    <name evidence="2" type="ORF">F5878DRAFT_346493</name>
</gene>